<dbReference type="OrthoDB" id="9993122at2"/>
<feature type="transmembrane region" description="Helical" evidence="1">
    <location>
        <begin position="32"/>
        <end position="53"/>
    </location>
</feature>
<evidence type="ECO:0000256" key="1">
    <source>
        <dbReference type="SAM" id="Phobius"/>
    </source>
</evidence>
<name>A0A540W3F0_9ACTN</name>
<protein>
    <submittedName>
        <fullName evidence="2">Uncharacterized protein</fullName>
    </submittedName>
</protein>
<proteinExistence type="predicted"/>
<reference evidence="2 3" key="1">
    <citation type="submission" date="2019-06" db="EMBL/GenBank/DDBJ databases">
        <title>Description of Kitasatospora acidophila sp. nov. isolated from pine grove soil, and reclassification of Streptomyces novaecaesareae to Kitasatospora novaeceasareae comb. nov.</title>
        <authorList>
            <person name="Kim M.J."/>
        </authorList>
    </citation>
    <scope>NUCLEOTIDE SEQUENCE [LARGE SCALE GENOMIC DNA]</scope>
    <source>
        <strain evidence="2 3">MMS16-CNU292</strain>
    </source>
</reference>
<dbReference type="RefSeq" id="WP_141634135.1">
    <property type="nucleotide sequence ID" value="NZ_VIGB01000003.1"/>
</dbReference>
<dbReference type="Proteomes" id="UP000319103">
    <property type="component" value="Unassembled WGS sequence"/>
</dbReference>
<feature type="transmembrane region" description="Helical" evidence="1">
    <location>
        <begin position="60"/>
        <end position="80"/>
    </location>
</feature>
<keyword evidence="3" id="KW-1185">Reference proteome</keyword>
<keyword evidence="1" id="KW-0472">Membrane</keyword>
<feature type="transmembrane region" description="Helical" evidence="1">
    <location>
        <begin position="120"/>
        <end position="139"/>
    </location>
</feature>
<accession>A0A540W3F0</accession>
<comment type="caution">
    <text evidence="2">The sequence shown here is derived from an EMBL/GenBank/DDBJ whole genome shotgun (WGS) entry which is preliminary data.</text>
</comment>
<dbReference type="AlphaFoldDB" id="A0A540W3F0"/>
<organism evidence="2 3">
    <name type="scientific">Kitasatospora acidiphila</name>
    <dbReference type="NCBI Taxonomy" id="2567942"/>
    <lineage>
        <taxon>Bacteria</taxon>
        <taxon>Bacillati</taxon>
        <taxon>Actinomycetota</taxon>
        <taxon>Actinomycetes</taxon>
        <taxon>Kitasatosporales</taxon>
        <taxon>Streptomycetaceae</taxon>
        <taxon>Kitasatospora</taxon>
    </lineage>
</organism>
<keyword evidence="1" id="KW-0812">Transmembrane</keyword>
<evidence type="ECO:0000313" key="2">
    <source>
        <dbReference type="EMBL" id="TQF03502.1"/>
    </source>
</evidence>
<evidence type="ECO:0000313" key="3">
    <source>
        <dbReference type="Proteomes" id="UP000319103"/>
    </source>
</evidence>
<keyword evidence="1" id="KW-1133">Transmembrane helix</keyword>
<dbReference type="EMBL" id="VIGB01000003">
    <property type="protein sequence ID" value="TQF03502.1"/>
    <property type="molecule type" value="Genomic_DNA"/>
</dbReference>
<sequence length="151" mass="16067">MSVSDDPSAAAAALGVYRQARAAAVAPRPTPAWYPPARGILGGIAYIAAPFVFATDHPAIWLRALVIVAGVAFIAVHTAAVRPGGVLVMPKDHPYRKERLRGHLVSMLLWGASWLTAVPFGWQTGAVVSGLVLGGYLWFDSARERARAIRA</sequence>
<gene>
    <name evidence="2" type="ORF">E6W39_16275</name>
</gene>